<keyword evidence="2" id="KW-1185">Reference proteome</keyword>
<accession>A0ABR2JX26</accession>
<reference evidence="1 2" key="1">
    <citation type="submission" date="2024-04" db="EMBL/GenBank/DDBJ databases">
        <title>Tritrichomonas musculus Genome.</title>
        <authorList>
            <person name="Alves-Ferreira E."/>
            <person name="Grigg M."/>
            <person name="Lorenzi H."/>
            <person name="Galac M."/>
        </authorList>
    </citation>
    <scope>NUCLEOTIDE SEQUENCE [LARGE SCALE GENOMIC DNA]</scope>
    <source>
        <strain evidence="1 2">EAF2021</strain>
    </source>
</reference>
<comment type="caution">
    <text evidence="1">The sequence shown here is derived from an EMBL/GenBank/DDBJ whole genome shotgun (WGS) entry which is preliminary data.</text>
</comment>
<proteinExistence type="predicted"/>
<dbReference type="EMBL" id="JAPFFF010000009">
    <property type="protein sequence ID" value="KAK8883272.1"/>
    <property type="molecule type" value="Genomic_DNA"/>
</dbReference>
<name>A0ABR2JX26_9EUKA</name>
<gene>
    <name evidence="1" type="ORF">M9Y10_045923</name>
</gene>
<evidence type="ECO:0000313" key="1">
    <source>
        <dbReference type="EMBL" id="KAK8883272.1"/>
    </source>
</evidence>
<dbReference type="Proteomes" id="UP001470230">
    <property type="component" value="Unassembled WGS sequence"/>
</dbReference>
<sequence length="121" mass="14380">MIEEGKMSHFSFSDQKYFESVSFCITKMKEKFEDEFKYQKLEFQMKLKEQQEENYNTRNELNNTIKSLLIFNINTNKNNNVNTFNFLKGESPTLILAGILEDTRNEHFQPIGDLLSYLSQE</sequence>
<evidence type="ECO:0000313" key="2">
    <source>
        <dbReference type="Proteomes" id="UP001470230"/>
    </source>
</evidence>
<protein>
    <submittedName>
        <fullName evidence="1">Uncharacterized protein</fullName>
    </submittedName>
</protein>
<organism evidence="1 2">
    <name type="scientific">Tritrichomonas musculus</name>
    <dbReference type="NCBI Taxonomy" id="1915356"/>
    <lineage>
        <taxon>Eukaryota</taxon>
        <taxon>Metamonada</taxon>
        <taxon>Parabasalia</taxon>
        <taxon>Tritrichomonadida</taxon>
        <taxon>Tritrichomonadidae</taxon>
        <taxon>Tritrichomonas</taxon>
    </lineage>
</organism>